<proteinExistence type="predicted"/>
<dbReference type="Gene3D" id="3.60.10.10">
    <property type="entry name" value="Endonuclease/exonuclease/phosphatase"/>
    <property type="match status" value="1"/>
</dbReference>
<keyword evidence="4" id="KW-1185">Reference proteome</keyword>
<feature type="domain" description="Endonuclease/exonuclease/phosphatase" evidence="2">
    <location>
        <begin position="95"/>
        <end position="297"/>
    </location>
</feature>
<organism evidence="3 4">
    <name type="scientific">Planobispora siamensis</name>
    <dbReference type="NCBI Taxonomy" id="936338"/>
    <lineage>
        <taxon>Bacteria</taxon>
        <taxon>Bacillati</taxon>
        <taxon>Actinomycetota</taxon>
        <taxon>Actinomycetes</taxon>
        <taxon>Streptosporangiales</taxon>
        <taxon>Streptosporangiaceae</taxon>
        <taxon>Planobispora</taxon>
    </lineage>
</organism>
<evidence type="ECO:0000259" key="2">
    <source>
        <dbReference type="Pfam" id="PF03372"/>
    </source>
</evidence>
<dbReference type="InterPro" id="IPR005135">
    <property type="entry name" value="Endo/exonuclease/phosphatase"/>
</dbReference>
<comment type="caution">
    <text evidence="3">The sequence shown here is derived from an EMBL/GenBank/DDBJ whole genome shotgun (WGS) entry which is preliminary data.</text>
</comment>
<dbReference type="Proteomes" id="UP000619788">
    <property type="component" value="Unassembled WGS sequence"/>
</dbReference>
<feature type="transmembrane region" description="Helical" evidence="1">
    <location>
        <begin position="57"/>
        <end position="74"/>
    </location>
</feature>
<reference evidence="3 4" key="1">
    <citation type="submission" date="2021-01" db="EMBL/GenBank/DDBJ databases">
        <title>Whole genome shotgun sequence of Planobispora siamensis NBRC 107568.</title>
        <authorList>
            <person name="Komaki H."/>
            <person name="Tamura T."/>
        </authorList>
    </citation>
    <scope>NUCLEOTIDE SEQUENCE [LARGE SCALE GENOMIC DNA]</scope>
    <source>
        <strain evidence="3 4">NBRC 107568</strain>
    </source>
</reference>
<dbReference type="SUPFAM" id="SSF56219">
    <property type="entry name" value="DNase I-like"/>
    <property type="match status" value="1"/>
</dbReference>
<name>A0A8J3WM89_9ACTN</name>
<keyword evidence="3" id="KW-0540">Nuclease</keyword>
<dbReference type="GO" id="GO:0004519">
    <property type="term" value="F:endonuclease activity"/>
    <property type="evidence" value="ECO:0007669"/>
    <property type="project" value="UniProtKB-KW"/>
</dbReference>
<feature type="transmembrane region" description="Helical" evidence="1">
    <location>
        <begin position="29"/>
        <end position="50"/>
    </location>
</feature>
<dbReference type="InterPro" id="IPR036691">
    <property type="entry name" value="Endo/exonu/phosph_ase_sf"/>
</dbReference>
<keyword evidence="1" id="KW-0812">Transmembrane</keyword>
<dbReference type="AlphaFoldDB" id="A0A8J3WM89"/>
<evidence type="ECO:0000313" key="3">
    <source>
        <dbReference type="EMBL" id="GIH94415.1"/>
    </source>
</evidence>
<protein>
    <submittedName>
        <fullName evidence="3">Endonuclease</fullName>
    </submittedName>
</protein>
<evidence type="ECO:0000256" key="1">
    <source>
        <dbReference type="SAM" id="Phobius"/>
    </source>
</evidence>
<keyword evidence="1" id="KW-1133">Transmembrane helix</keyword>
<keyword evidence="1" id="KW-0472">Membrane</keyword>
<dbReference type="Pfam" id="PF03372">
    <property type="entry name" value="Exo_endo_phos"/>
    <property type="match status" value="1"/>
</dbReference>
<evidence type="ECO:0000313" key="4">
    <source>
        <dbReference type="Proteomes" id="UP000619788"/>
    </source>
</evidence>
<keyword evidence="3" id="KW-0378">Hydrolase</keyword>
<accession>A0A8J3WM89</accession>
<dbReference type="EMBL" id="BOOJ01000041">
    <property type="protein sequence ID" value="GIH94415.1"/>
    <property type="molecule type" value="Genomic_DNA"/>
</dbReference>
<keyword evidence="3" id="KW-0255">Endonuclease</keyword>
<gene>
    <name evidence="3" type="ORF">Psi01_50450</name>
</gene>
<sequence length="307" mass="32985">MSGLVWLVLSPFAAWAVLRISGWTPVWQWVQLVAFTPYVAAASALPLLLGLGLRRRAAAVVSLVTSLALAAAVLPRHVSDGEQRPGDRRLRVLAVNVAVGEADTASLVKLVHDLDPDVLTIQELTPDALGRLDEAGLRTTMPHVLDRSNNGVSGSGIYSRYPLTERPLIELGNFRQARAVVAHPGGKVEVVSVHPCAPTYDYKVRCWADGLAALPRAGGQLRVLAGDFNATLDHRPVLELLDSGYRDAADVAGRGLTPTWPQQGWSPVPGVTIDHVLADERMAVYAFSVHPLPGTDHRPVFAELGLP</sequence>